<dbReference type="InterPro" id="IPR010255">
    <property type="entry name" value="Haem_peroxidase_sf"/>
</dbReference>
<dbReference type="GO" id="GO:0004601">
    <property type="term" value="F:peroxidase activity"/>
    <property type="evidence" value="ECO:0007669"/>
    <property type="project" value="InterPro"/>
</dbReference>
<dbReference type="Gene3D" id="1.10.640.10">
    <property type="entry name" value="Haem peroxidase domain superfamily, animal type"/>
    <property type="match status" value="1"/>
</dbReference>
<dbReference type="SUPFAM" id="SSF48113">
    <property type="entry name" value="Heme-dependent peroxidases"/>
    <property type="match status" value="1"/>
</dbReference>
<comment type="caution">
    <text evidence="2">The sequence shown here is derived from an EMBL/GenBank/DDBJ whole genome shotgun (WGS) entry which is preliminary data.</text>
</comment>
<gene>
    <name evidence="2" type="ORF">DPMN_110089</name>
</gene>
<organism evidence="2 3">
    <name type="scientific">Dreissena polymorpha</name>
    <name type="common">Zebra mussel</name>
    <name type="synonym">Mytilus polymorpha</name>
    <dbReference type="NCBI Taxonomy" id="45954"/>
    <lineage>
        <taxon>Eukaryota</taxon>
        <taxon>Metazoa</taxon>
        <taxon>Spiralia</taxon>
        <taxon>Lophotrochozoa</taxon>
        <taxon>Mollusca</taxon>
        <taxon>Bivalvia</taxon>
        <taxon>Autobranchia</taxon>
        <taxon>Heteroconchia</taxon>
        <taxon>Euheterodonta</taxon>
        <taxon>Imparidentia</taxon>
        <taxon>Neoheterodontei</taxon>
        <taxon>Myida</taxon>
        <taxon>Dreissenoidea</taxon>
        <taxon>Dreissenidae</taxon>
        <taxon>Dreissena</taxon>
    </lineage>
</organism>
<protein>
    <submittedName>
        <fullName evidence="2">Uncharacterized protein</fullName>
    </submittedName>
</protein>
<accession>A0A9D4QNN9</accession>
<dbReference type="EMBL" id="JAIWYP010000004">
    <property type="protein sequence ID" value="KAH3836715.1"/>
    <property type="molecule type" value="Genomic_DNA"/>
</dbReference>
<evidence type="ECO:0000313" key="3">
    <source>
        <dbReference type="Proteomes" id="UP000828390"/>
    </source>
</evidence>
<dbReference type="InterPro" id="IPR019791">
    <property type="entry name" value="Haem_peroxidase_animal"/>
</dbReference>
<dbReference type="GO" id="GO:0006979">
    <property type="term" value="P:response to oxidative stress"/>
    <property type="evidence" value="ECO:0007669"/>
    <property type="project" value="InterPro"/>
</dbReference>
<reference evidence="2" key="2">
    <citation type="submission" date="2020-11" db="EMBL/GenBank/DDBJ databases">
        <authorList>
            <person name="McCartney M.A."/>
            <person name="Auch B."/>
            <person name="Kono T."/>
            <person name="Mallez S."/>
            <person name="Becker A."/>
            <person name="Gohl D.M."/>
            <person name="Silverstein K.A.T."/>
            <person name="Koren S."/>
            <person name="Bechman K.B."/>
            <person name="Herman A."/>
            <person name="Abrahante J.E."/>
            <person name="Garbe J."/>
        </authorList>
    </citation>
    <scope>NUCLEOTIDE SEQUENCE</scope>
    <source>
        <strain evidence="2">Duluth1</strain>
        <tissue evidence="2">Whole animal</tissue>
    </source>
</reference>
<dbReference type="AlphaFoldDB" id="A0A9D4QNN9"/>
<evidence type="ECO:0000256" key="1">
    <source>
        <dbReference type="SAM" id="MobiDB-lite"/>
    </source>
</evidence>
<sequence length="82" mass="9195">MALQSHTDMRYQVLIVSNTHFLRKSPVAYSDGVHMPSGQDRPNPFEISREGHHGPAGLGSLRNRTAFMVFFGKVISKVFSYS</sequence>
<keyword evidence="3" id="KW-1185">Reference proteome</keyword>
<dbReference type="InterPro" id="IPR037120">
    <property type="entry name" value="Haem_peroxidase_sf_animal"/>
</dbReference>
<dbReference type="GO" id="GO:0020037">
    <property type="term" value="F:heme binding"/>
    <property type="evidence" value="ECO:0007669"/>
    <property type="project" value="InterPro"/>
</dbReference>
<feature type="region of interest" description="Disordered" evidence="1">
    <location>
        <begin position="32"/>
        <end position="57"/>
    </location>
</feature>
<reference evidence="2" key="1">
    <citation type="journal article" date="2019" name="bioRxiv">
        <title>The Genome of the Zebra Mussel, Dreissena polymorpha: A Resource for Invasive Species Research.</title>
        <authorList>
            <person name="McCartney M.A."/>
            <person name="Auch B."/>
            <person name="Kono T."/>
            <person name="Mallez S."/>
            <person name="Zhang Y."/>
            <person name="Obille A."/>
            <person name="Becker A."/>
            <person name="Abrahante J.E."/>
            <person name="Garbe J."/>
            <person name="Badalamenti J.P."/>
            <person name="Herman A."/>
            <person name="Mangelson H."/>
            <person name="Liachko I."/>
            <person name="Sullivan S."/>
            <person name="Sone E.D."/>
            <person name="Koren S."/>
            <person name="Silverstein K.A.T."/>
            <person name="Beckman K.B."/>
            <person name="Gohl D.M."/>
        </authorList>
    </citation>
    <scope>NUCLEOTIDE SEQUENCE</scope>
    <source>
        <strain evidence="2">Duluth1</strain>
        <tissue evidence="2">Whole animal</tissue>
    </source>
</reference>
<dbReference type="Pfam" id="PF03098">
    <property type="entry name" value="An_peroxidase"/>
    <property type="match status" value="1"/>
</dbReference>
<dbReference type="Proteomes" id="UP000828390">
    <property type="component" value="Unassembled WGS sequence"/>
</dbReference>
<name>A0A9D4QNN9_DREPO</name>
<proteinExistence type="predicted"/>
<evidence type="ECO:0000313" key="2">
    <source>
        <dbReference type="EMBL" id="KAH3836715.1"/>
    </source>
</evidence>